<feature type="domain" description="Deoxyribonuclease NucA/NucB" evidence="3">
    <location>
        <begin position="104"/>
        <end position="184"/>
    </location>
</feature>
<organism evidence="4 5">
    <name type="scientific">Parachaetomium inaequale</name>
    <dbReference type="NCBI Taxonomy" id="2588326"/>
    <lineage>
        <taxon>Eukaryota</taxon>
        <taxon>Fungi</taxon>
        <taxon>Dikarya</taxon>
        <taxon>Ascomycota</taxon>
        <taxon>Pezizomycotina</taxon>
        <taxon>Sordariomycetes</taxon>
        <taxon>Sordariomycetidae</taxon>
        <taxon>Sordariales</taxon>
        <taxon>Chaetomiaceae</taxon>
        <taxon>Parachaetomium</taxon>
    </lineage>
</organism>
<evidence type="ECO:0000259" key="3">
    <source>
        <dbReference type="Pfam" id="PF14040"/>
    </source>
</evidence>
<dbReference type="InterPro" id="IPR029476">
    <property type="entry name" value="DNase_NucA_NucB"/>
</dbReference>
<keyword evidence="2" id="KW-0732">Signal</keyword>
<evidence type="ECO:0000313" key="4">
    <source>
        <dbReference type="EMBL" id="KAK4032359.1"/>
    </source>
</evidence>
<dbReference type="AlphaFoldDB" id="A0AAN6P5W8"/>
<comment type="caution">
    <text evidence="4">The sequence shown here is derived from an EMBL/GenBank/DDBJ whole genome shotgun (WGS) entry which is preliminary data.</text>
</comment>
<reference evidence="5" key="1">
    <citation type="journal article" date="2023" name="Mol. Phylogenet. Evol.">
        <title>Genome-scale phylogeny and comparative genomics of the fungal order Sordariales.</title>
        <authorList>
            <person name="Hensen N."/>
            <person name="Bonometti L."/>
            <person name="Westerberg I."/>
            <person name="Brannstrom I.O."/>
            <person name="Guillou S."/>
            <person name="Cros-Aarteil S."/>
            <person name="Calhoun S."/>
            <person name="Haridas S."/>
            <person name="Kuo A."/>
            <person name="Mondo S."/>
            <person name="Pangilinan J."/>
            <person name="Riley R."/>
            <person name="LaButti K."/>
            <person name="Andreopoulos B."/>
            <person name="Lipzen A."/>
            <person name="Chen C."/>
            <person name="Yan M."/>
            <person name="Daum C."/>
            <person name="Ng V."/>
            <person name="Clum A."/>
            <person name="Steindorff A."/>
            <person name="Ohm R.A."/>
            <person name="Martin F."/>
            <person name="Silar P."/>
            <person name="Natvig D.O."/>
            <person name="Lalanne C."/>
            <person name="Gautier V."/>
            <person name="Ament-Velasquez S.L."/>
            <person name="Kruys A."/>
            <person name="Hutchinson M.I."/>
            <person name="Powell A.J."/>
            <person name="Barry K."/>
            <person name="Miller A.N."/>
            <person name="Grigoriev I.V."/>
            <person name="Debuchy R."/>
            <person name="Gladieux P."/>
            <person name="Hiltunen Thoren M."/>
            <person name="Johannesson H."/>
        </authorList>
    </citation>
    <scope>NUCLEOTIDE SEQUENCE [LARGE SCALE GENOMIC DNA]</scope>
    <source>
        <strain evidence="5">CBS 284.82</strain>
    </source>
</reference>
<sequence>MSAAAVSLMLHVMATAAQQATPAPGVDYARGCRYQPLDSPRRAGGGWDYIKVEGEEKCVPVLDFFCVEDLFDQMCTSMCQGIRDLRNKKPENVLSDRAVLLHRRMGRNPAAGCANMGCAQRLTYSTLYQQYFSMQCDEFPPASSMEGGGPTLTCISWYQNNLGGIYLRYFYDDVGLTQDQPYVIRMDTCDFPAKPVSYAQGSEPRPHPKKRQERTVKAADSPLWVRDPRSTDSEGYVLMPLEPAGPGTYNGTLSLSNLDSLEDVSIVDGAGGLVWNSTGAMSGQSSLQYEVLDDTQDLFVAARAATSVSVSAAFTATSVPQATGTSSSGAMRSGGGCAPGLLAAGVAVGIIMGV</sequence>
<dbReference type="Proteomes" id="UP001303115">
    <property type="component" value="Unassembled WGS sequence"/>
</dbReference>
<evidence type="ECO:0000256" key="2">
    <source>
        <dbReference type="SAM" id="SignalP"/>
    </source>
</evidence>
<name>A0AAN6P5W8_9PEZI</name>
<evidence type="ECO:0000256" key="1">
    <source>
        <dbReference type="SAM" id="MobiDB-lite"/>
    </source>
</evidence>
<dbReference type="EMBL" id="MU854619">
    <property type="protein sequence ID" value="KAK4032359.1"/>
    <property type="molecule type" value="Genomic_DNA"/>
</dbReference>
<keyword evidence="5" id="KW-1185">Reference proteome</keyword>
<dbReference type="Pfam" id="PF14040">
    <property type="entry name" value="DNase_NucA_NucB"/>
    <property type="match status" value="1"/>
</dbReference>
<accession>A0AAN6P5W8</accession>
<proteinExistence type="predicted"/>
<feature type="chain" id="PRO_5042917830" description="Deoxyribonuclease NucA/NucB domain-containing protein" evidence="2">
    <location>
        <begin position="20"/>
        <end position="354"/>
    </location>
</feature>
<feature type="region of interest" description="Disordered" evidence="1">
    <location>
        <begin position="195"/>
        <end position="219"/>
    </location>
</feature>
<protein>
    <recommendedName>
        <fullName evidence="3">Deoxyribonuclease NucA/NucB domain-containing protein</fullName>
    </recommendedName>
</protein>
<evidence type="ECO:0000313" key="5">
    <source>
        <dbReference type="Proteomes" id="UP001303115"/>
    </source>
</evidence>
<gene>
    <name evidence="4" type="ORF">C8A01DRAFT_20551</name>
</gene>
<feature type="signal peptide" evidence="2">
    <location>
        <begin position="1"/>
        <end position="19"/>
    </location>
</feature>